<accession>A0ABT4QLM7</accession>
<dbReference type="PANTHER" id="PTHR43976">
    <property type="entry name" value="SHORT CHAIN DEHYDROGENASE"/>
    <property type="match status" value="1"/>
</dbReference>
<dbReference type="Proteomes" id="UP001527882">
    <property type="component" value="Unassembled WGS sequence"/>
</dbReference>
<evidence type="ECO:0000256" key="1">
    <source>
        <dbReference type="ARBA" id="ARBA00006484"/>
    </source>
</evidence>
<organism evidence="3 4">
    <name type="scientific">Paenibacillus gyeongsangnamensis</name>
    <dbReference type="NCBI Taxonomy" id="3388067"/>
    <lineage>
        <taxon>Bacteria</taxon>
        <taxon>Bacillati</taxon>
        <taxon>Bacillota</taxon>
        <taxon>Bacilli</taxon>
        <taxon>Bacillales</taxon>
        <taxon>Paenibacillaceae</taxon>
        <taxon>Paenibacillus</taxon>
    </lineage>
</organism>
<name>A0ABT4QLM7_9BACL</name>
<evidence type="ECO:0000313" key="3">
    <source>
        <dbReference type="EMBL" id="MCZ8517745.1"/>
    </source>
</evidence>
<dbReference type="Gene3D" id="3.40.50.720">
    <property type="entry name" value="NAD(P)-binding Rossmann-like Domain"/>
    <property type="match status" value="1"/>
</dbReference>
<evidence type="ECO:0000313" key="4">
    <source>
        <dbReference type="Proteomes" id="UP001527882"/>
    </source>
</evidence>
<dbReference type="Pfam" id="PF00106">
    <property type="entry name" value="adh_short"/>
    <property type="match status" value="1"/>
</dbReference>
<sequence length="78" mass="8096">MKTWFIIGASRGLGLEIARAVFAAGDQVVASGRDPEKVKAALGSADNRVLAVELDVTDTSSIKSAVHAAVQLSLQFAV</sequence>
<keyword evidence="4" id="KW-1185">Reference proteome</keyword>
<reference evidence="3 4" key="1">
    <citation type="submission" date="2022-12" db="EMBL/GenBank/DDBJ databases">
        <title>Draft genome sequence of Paenibacillus sp. dW9.</title>
        <authorList>
            <person name="Choi E.-W."/>
            <person name="Kim D.-U."/>
        </authorList>
    </citation>
    <scope>NUCLEOTIDE SEQUENCE [LARGE SCALE GENOMIC DNA]</scope>
    <source>
        <strain evidence="4">dW9</strain>
    </source>
</reference>
<dbReference type="InterPro" id="IPR002347">
    <property type="entry name" value="SDR_fam"/>
</dbReference>
<dbReference type="SUPFAM" id="SSF51735">
    <property type="entry name" value="NAD(P)-binding Rossmann-fold domains"/>
    <property type="match status" value="1"/>
</dbReference>
<gene>
    <name evidence="3" type="ORF">O9H85_36650</name>
</gene>
<dbReference type="InterPro" id="IPR036291">
    <property type="entry name" value="NAD(P)-bd_dom_sf"/>
</dbReference>
<dbReference type="RefSeq" id="WP_269886273.1">
    <property type="nucleotide sequence ID" value="NZ_JAQAGZ010000051.1"/>
</dbReference>
<evidence type="ECO:0000256" key="2">
    <source>
        <dbReference type="ARBA" id="ARBA00023002"/>
    </source>
</evidence>
<dbReference type="EMBL" id="JAQAGZ010000051">
    <property type="protein sequence ID" value="MCZ8517745.1"/>
    <property type="molecule type" value="Genomic_DNA"/>
</dbReference>
<dbReference type="InterPro" id="IPR051911">
    <property type="entry name" value="SDR_oxidoreductase"/>
</dbReference>
<proteinExistence type="inferred from homology"/>
<keyword evidence="2" id="KW-0560">Oxidoreductase</keyword>
<dbReference type="PANTHER" id="PTHR43976:SF16">
    <property type="entry name" value="SHORT-CHAIN DEHYDROGENASE_REDUCTASE FAMILY PROTEIN"/>
    <property type="match status" value="1"/>
</dbReference>
<comment type="similarity">
    <text evidence="1">Belongs to the short-chain dehydrogenases/reductases (SDR) family.</text>
</comment>
<comment type="caution">
    <text evidence="3">The sequence shown here is derived from an EMBL/GenBank/DDBJ whole genome shotgun (WGS) entry which is preliminary data.</text>
</comment>
<protein>
    <submittedName>
        <fullName evidence="3">SDR family NAD(P)-dependent oxidoreductase</fullName>
    </submittedName>
</protein>